<feature type="domain" description="Alcohol dehydrogenase-like C-terminal" evidence="2">
    <location>
        <begin position="20"/>
        <end position="131"/>
    </location>
</feature>
<gene>
    <name evidence="3" type="ORF">UFOPK2715_00611</name>
</gene>
<name>A0A6J6RMC0_9ZZZZ</name>
<proteinExistence type="predicted"/>
<dbReference type="InterPro" id="IPR050129">
    <property type="entry name" value="Zn_alcohol_dh"/>
</dbReference>
<dbReference type="Gene3D" id="3.40.50.720">
    <property type="entry name" value="NAD(P)-binding Rossmann-like Domain"/>
    <property type="match status" value="1"/>
</dbReference>
<accession>A0A6J6RMC0</accession>
<evidence type="ECO:0000256" key="1">
    <source>
        <dbReference type="ARBA" id="ARBA00023002"/>
    </source>
</evidence>
<reference evidence="3" key="1">
    <citation type="submission" date="2020-05" db="EMBL/GenBank/DDBJ databases">
        <authorList>
            <person name="Chiriac C."/>
            <person name="Salcher M."/>
            <person name="Ghai R."/>
            <person name="Kavagutti S V."/>
        </authorList>
    </citation>
    <scope>NUCLEOTIDE SEQUENCE</scope>
</reference>
<dbReference type="PANTHER" id="PTHR43401">
    <property type="entry name" value="L-THREONINE 3-DEHYDROGENASE"/>
    <property type="match status" value="1"/>
</dbReference>
<dbReference type="Pfam" id="PF00107">
    <property type="entry name" value="ADH_zinc_N"/>
    <property type="match status" value="1"/>
</dbReference>
<dbReference type="EMBL" id="CAEZYN010000047">
    <property type="protein sequence ID" value="CAB4723354.1"/>
    <property type="molecule type" value="Genomic_DNA"/>
</dbReference>
<evidence type="ECO:0000313" key="3">
    <source>
        <dbReference type="EMBL" id="CAB4723354.1"/>
    </source>
</evidence>
<organism evidence="3">
    <name type="scientific">freshwater metagenome</name>
    <dbReference type="NCBI Taxonomy" id="449393"/>
    <lineage>
        <taxon>unclassified sequences</taxon>
        <taxon>metagenomes</taxon>
        <taxon>ecological metagenomes</taxon>
    </lineage>
</organism>
<sequence length="180" mass="19496">MDIADLKGGEKVAVLGGGVMGQIIVQLAKLAGASQITMITRQKARRELSVSLGATDSVDPSDKNYAQKIPKYDVVFECAGAIETFNASQVIARRGGVIVVLGLTPEKSYVDFNPFQLVIKELRIQGSFLNPLTQRRAADLIDHKKLNLDPLISRVLSLAEVPEILNKPPADGDIKYIVTP</sequence>
<dbReference type="InterPro" id="IPR036291">
    <property type="entry name" value="NAD(P)-bd_dom_sf"/>
</dbReference>
<dbReference type="AlphaFoldDB" id="A0A6J6RMC0"/>
<dbReference type="GO" id="GO:0016491">
    <property type="term" value="F:oxidoreductase activity"/>
    <property type="evidence" value="ECO:0007669"/>
    <property type="project" value="UniProtKB-KW"/>
</dbReference>
<dbReference type="PANTHER" id="PTHR43401:SF2">
    <property type="entry name" value="L-THREONINE 3-DEHYDROGENASE"/>
    <property type="match status" value="1"/>
</dbReference>
<dbReference type="SUPFAM" id="SSF51735">
    <property type="entry name" value="NAD(P)-binding Rossmann-fold domains"/>
    <property type="match status" value="1"/>
</dbReference>
<keyword evidence="1" id="KW-0560">Oxidoreductase</keyword>
<evidence type="ECO:0000259" key="2">
    <source>
        <dbReference type="Pfam" id="PF00107"/>
    </source>
</evidence>
<dbReference type="InterPro" id="IPR013149">
    <property type="entry name" value="ADH-like_C"/>
</dbReference>
<dbReference type="Gene3D" id="3.90.180.10">
    <property type="entry name" value="Medium-chain alcohol dehydrogenases, catalytic domain"/>
    <property type="match status" value="1"/>
</dbReference>
<protein>
    <submittedName>
        <fullName evidence="3">Unannotated protein</fullName>
    </submittedName>
</protein>